<dbReference type="AlphaFoldDB" id="A0A382VTP5"/>
<reference evidence="1" key="1">
    <citation type="submission" date="2018-05" db="EMBL/GenBank/DDBJ databases">
        <authorList>
            <person name="Lanie J.A."/>
            <person name="Ng W.-L."/>
            <person name="Kazmierczak K.M."/>
            <person name="Andrzejewski T.M."/>
            <person name="Davidsen T.M."/>
            <person name="Wayne K.J."/>
            <person name="Tettelin H."/>
            <person name="Glass J.I."/>
            <person name="Rusch D."/>
            <person name="Podicherti R."/>
            <person name="Tsui H.-C.T."/>
            <person name="Winkler M.E."/>
        </authorList>
    </citation>
    <scope>NUCLEOTIDE SEQUENCE</scope>
</reference>
<dbReference type="EMBL" id="UINC01154129">
    <property type="protein sequence ID" value="SVD49238.1"/>
    <property type="molecule type" value="Genomic_DNA"/>
</dbReference>
<feature type="non-terminal residue" evidence="1">
    <location>
        <position position="1"/>
    </location>
</feature>
<evidence type="ECO:0000313" key="1">
    <source>
        <dbReference type="EMBL" id="SVD49238.1"/>
    </source>
</evidence>
<sequence length="164" mass="16704">VTIPAEEICIASVALAEPMSPSSGTLSPPEKVATSLYVTCPEEAIVIAAASESEPIVPPSLILISSLKVTIPAEEICIASVAPTEPTSPSLGTTTFPANVVEVSFPLLGLYSSPVSVSIPCDPVAPSTNVMYVVSSVELFADAVSTLALTSTKDITPAPFVSST</sequence>
<accession>A0A382VTP5</accession>
<protein>
    <submittedName>
        <fullName evidence="1">Uncharacterized protein</fullName>
    </submittedName>
</protein>
<gene>
    <name evidence="1" type="ORF">METZ01_LOCUS402092</name>
</gene>
<organism evidence="1">
    <name type="scientific">marine metagenome</name>
    <dbReference type="NCBI Taxonomy" id="408172"/>
    <lineage>
        <taxon>unclassified sequences</taxon>
        <taxon>metagenomes</taxon>
        <taxon>ecological metagenomes</taxon>
    </lineage>
</organism>
<name>A0A382VTP5_9ZZZZ</name>
<proteinExistence type="predicted"/>